<name>A0A5C6ADQ0_9BACT</name>
<dbReference type="InterPro" id="IPR051781">
    <property type="entry name" value="Metallo-dep_Hydrolase"/>
</dbReference>
<keyword evidence="4" id="KW-1185">Reference proteome</keyword>
<dbReference type="AlphaFoldDB" id="A0A5C6ADQ0"/>
<dbReference type="RefSeq" id="WP_146577916.1">
    <property type="nucleotide sequence ID" value="NZ_SJPM01000004.1"/>
</dbReference>
<dbReference type="EMBL" id="SJPM01000004">
    <property type="protein sequence ID" value="TWT97305.1"/>
    <property type="molecule type" value="Genomic_DNA"/>
</dbReference>
<feature type="signal peptide" evidence="1">
    <location>
        <begin position="1"/>
        <end position="27"/>
    </location>
</feature>
<comment type="caution">
    <text evidence="3">The sequence shown here is derived from an EMBL/GenBank/DDBJ whole genome shotgun (WGS) entry which is preliminary data.</text>
</comment>
<dbReference type="Proteomes" id="UP000316213">
    <property type="component" value="Unassembled WGS sequence"/>
</dbReference>
<dbReference type="InterPro" id="IPR006680">
    <property type="entry name" value="Amidohydro-rel"/>
</dbReference>
<evidence type="ECO:0000259" key="2">
    <source>
        <dbReference type="Pfam" id="PF01979"/>
    </source>
</evidence>
<dbReference type="Gene3D" id="3.20.20.140">
    <property type="entry name" value="Metal-dependent hydrolases"/>
    <property type="match status" value="1"/>
</dbReference>
<evidence type="ECO:0000313" key="4">
    <source>
        <dbReference type="Proteomes" id="UP000316213"/>
    </source>
</evidence>
<evidence type="ECO:0000256" key="1">
    <source>
        <dbReference type="SAM" id="SignalP"/>
    </source>
</evidence>
<dbReference type="InterPro" id="IPR032466">
    <property type="entry name" value="Metal_Hydrolase"/>
</dbReference>
<dbReference type="PANTHER" id="PTHR43135">
    <property type="entry name" value="ALPHA-D-RIBOSE 1-METHYLPHOSPHONATE 5-TRIPHOSPHATE DIPHOSPHATASE"/>
    <property type="match status" value="1"/>
</dbReference>
<dbReference type="Pfam" id="PF01979">
    <property type="entry name" value="Amidohydro_1"/>
    <property type="match status" value="1"/>
</dbReference>
<evidence type="ECO:0000313" key="3">
    <source>
        <dbReference type="EMBL" id="TWT97305.1"/>
    </source>
</evidence>
<organism evidence="3 4">
    <name type="scientific">Neorhodopirellula pilleata</name>
    <dbReference type="NCBI Taxonomy" id="2714738"/>
    <lineage>
        <taxon>Bacteria</taxon>
        <taxon>Pseudomonadati</taxon>
        <taxon>Planctomycetota</taxon>
        <taxon>Planctomycetia</taxon>
        <taxon>Pirellulales</taxon>
        <taxon>Pirellulaceae</taxon>
        <taxon>Neorhodopirellula</taxon>
    </lineage>
</organism>
<sequence precursor="true">MNPLLRIAVRFSFVWTSVALISNALSAHDQVPGAPQRKPILIHGGTLHIGNGEIVEKGSILLVDGKIQAVGRRVDAPEKAISIDATGQHVYPGLIESMTDLGLREISAVDVTVDSTEWGNENPNVRSWIAVNPDSELIPVARAGGVLLAHVAPGGSFLRGQSALIALDGWTIQDMAVRAPAGMCVDWETLTPRGSDDADTVKKREERLQQLDDWLDRAERYGIAQEEAANTESRAIATDVRLESLLPVLSRELPIIAHADALAAIRSAVAYTQARGLRLVIYGGHDAGDCAELLKRYRIPVIIAGTYRLPRQRDDDYDAPYTLPARLESAGVKFAIAGEQPGYPGGASNARNLPYHAGCAVAYGLDREAAVKAITLSPAEILGVDDRLGSLETGKDATLIIVDGDVLESPSNVQQAFIEGRTVDLGNRHRTLFEKYRRKYSR</sequence>
<dbReference type="InterPro" id="IPR011059">
    <property type="entry name" value="Metal-dep_hydrolase_composite"/>
</dbReference>
<gene>
    <name evidence="3" type="ORF">Pla100_24570</name>
</gene>
<dbReference type="SUPFAM" id="SSF51556">
    <property type="entry name" value="Metallo-dependent hydrolases"/>
    <property type="match status" value="1"/>
</dbReference>
<keyword evidence="1" id="KW-0732">Signal</keyword>
<protein>
    <submittedName>
        <fullName evidence="3">Imidazolonepropionase</fullName>
    </submittedName>
</protein>
<dbReference type="OrthoDB" id="9802793at2"/>
<dbReference type="SUPFAM" id="SSF51338">
    <property type="entry name" value="Composite domain of metallo-dependent hydrolases"/>
    <property type="match status" value="1"/>
</dbReference>
<dbReference type="GO" id="GO:0016810">
    <property type="term" value="F:hydrolase activity, acting on carbon-nitrogen (but not peptide) bonds"/>
    <property type="evidence" value="ECO:0007669"/>
    <property type="project" value="InterPro"/>
</dbReference>
<dbReference type="PANTHER" id="PTHR43135:SF3">
    <property type="entry name" value="ALPHA-D-RIBOSE 1-METHYLPHOSPHONATE 5-TRIPHOSPHATE DIPHOSPHATASE"/>
    <property type="match status" value="1"/>
</dbReference>
<feature type="domain" description="Amidohydrolase-related" evidence="2">
    <location>
        <begin position="360"/>
        <end position="423"/>
    </location>
</feature>
<proteinExistence type="predicted"/>
<feature type="chain" id="PRO_5022716386" evidence="1">
    <location>
        <begin position="28"/>
        <end position="442"/>
    </location>
</feature>
<reference evidence="3 4" key="1">
    <citation type="submission" date="2019-02" db="EMBL/GenBank/DDBJ databases">
        <title>Deep-cultivation of Planctomycetes and their phenomic and genomic characterization uncovers novel biology.</title>
        <authorList>
            <person name="Wiegand S."/>
            <person name="Jogler M."/>
            <person name="Boedeker C."/>
            <person name="Pinto D."/>
            <person name="Vollmers J."/>
            <person name="Rivas-Marin E."/>
            <person name="Kohn T."/>
            <person name="Peeters S.H."/>
            <person name="Heuer A."/>
            <person name="Rast P."/>
            <person name="Oberbeckmann S."/>
            <person name="Bunk B."/>
            <person name="Jeske O."/>
            <person name="Meyerdierks A."/>
            <person name="Storesund J.E."/>
            <person name="Kallscheuer N."/>
            <person name="Luecker S."/>
            <person name="Lage O.M."/>
            <person name="Pohl T."/>
            <person name="Merkel B.J."/>
            <person name="Hornburger P."/>
            <person name="Mueller R.-W."/>
            <person name="Bruemmer F."/>
            <person name="Labrenz M."/>
            <person name="Spormann A.M."/>
            <person name="Op Den Camp H."/>
            <person name="Overmann J."/>
            <person name="Amann R."/>
            <person name="Jetten M.S.M."/>
            <person name="Mascher T."/>
            <person name="Medema M.H."/>
            <person name="Devos D.P."/>
            <person name="Kaster A.-K."/>
            <person name="Ovreas L."/>
            <person name="Rohde M."/>
            <person name="Galperin M.Y."/>
            <person name="Jogler C."/>
        </authorList>
    </citation>
    <scope>NUCLEOTIDE SEQUENCE [LARGE SCALE GENOMIC DNA]</scope>
    <source>
        <strain evidence="3 4">Pla100</strain>
    </source>
</reference>
<accession>A0A5C6ADQ0</accession>